<dbReference type="Proteomes" id="UP001175227">
    <property type="component" value="Unassembled WGS sequence"/>
</dbReference>
<protein>
    <submittedName>
        <fullName evidence="2">Uncharacterized protein</fullName>
    </submittedName>
</protein>
<proteinExistence type="predicted"/>
<keyword evidence="1" id="KW-0732">Signal</keyword>
<comment type="caution">
    <text evidence="2">The sequence shown here is derived from an EMBL/GenBank/DDBJ whole genome shotgun (WGS) entry which is preliminary data.</text>
</comment>
<organism evidence="2 3">
    <name type="scientific">Armillaria novae-zelandiae</name>
    <dbReference type="NCBI Taxonomy" id="153914"/>
    <lineage>
        <taxon>Eukaryota</taxon>
        <taxon>Fungi</taxon>
        <taxon>Dikarya</taxon>
        <taxon>Basidiomycota</taxon>
        <taxon>Agaricomycotina</taxon>
        <taxon>Agaricomycetes</taxon>
        <taxon>Agaricomycetidae</taxon>
        <taxon>Agaricales</taxon>
        <taxon>Marasmiineae</taxon>
        <taxon>Physalacriaceae</taxon>
        <taxon>Armillaria</taxon>
    </lineage>
</organism>
<gene>
    <name evidence="2" type="ORF">IW261DRAFT_1016409</name>
</gene>
<evidence type="ECO:0000313" key="3">
    <source>
        <dbReference type="Proteomes" id="UP001175227"/>
    </source>
</evidence>
<reference evidence="2" key="1">
    <citation type="submission" date="2023-06" db="EMBL/GenBank/DDBJ databases">
        <authorList>
            <consortium name="Lawrence Berkeley National Laboratory"/>
            <person name="Ahrendt S."/>
            <person name="Sahu N."/>
            <person name="Indic B."/>
            <person name="Wong-Bajracharya J."/>
            <person name="Merenyi Z."/>
            <person name="Ke H.-M."/>
            <person name="Monk M."/>
            <person name="Kocsube S."/>
            <person name="Drula E."/>
            <person name="Lipzen A."/>
            <person name="Balint B."/>
            <person name="Henrissat B."/>
            <person name="Andreopoulos B."/>
            <person name="Martin F.M."/>
            <person name="Harder C.B."/>
            <person name="Rigling D."/>
            <person name="Ford K.L."/>
            <person name="Foster G.D."/>
            <person name="Pangilinan J."/>
            <person name="Papanicolaou A."/>
            <person name="Barry K."/>
            <person name="LaButti K."/>
            <person name="Viragh M."/>
            <person name="Koriabine M."/>
            <person name="Yan M."/>
            <person name="Riley R."/>
            <person name="Champramary S."/>
            <person name="Plett K.L."/>
            <person name="Tsai I.J."/>
            <person name="Slot J."/>
            <person name="Sipos G."/>
            <person name="Plett J."/>
            <person name="Nagy L.G."/>
            <person name="Grigoriev I.V."/>
        </authorList>
    </citation>
    <scope>NUCLEOTIDE SEQUENCE</scope>
    <source>
        <strain evidence="2">ICMP 16352</strain>
    </source>
</reference>
<name>A0AA39NN71_9AGAR</name>
<accession>A0AA39NN71</accession>
<feature type="signal peptide" evidence="1">
    <location>
        <begin position="1"/>
        <end position="16"/>
    </location>
</feature>
<evidence type="ECO:0000313" key="2">
    <source>
        <dbReference type="EMBL" id="KAK0468751.1"/>
    </source>
</evidence>
<evidence type="ECO:0000256" key="1">
    <source>
        <dbReference type="SAM" id="SignalP"/>
    </source>
</evidence>
<feature type="chain" id="PRO_5041455464" evidence="1">
    <location>
        <begin position="17"/>
        <end position="150"/>
    </location>
</feature>
<sequence length="150" mass="16137">MHIPIPISLLSSLGLAGRLFKAALSFSHPPPTPFTVWSTRFLSRCLVPGCSRLGPALCLGFLQVGDGLVTARLVQLLVSLLFPNINPNSCSHRPSSFSNPRNTPGQIPRVFGGSSSEIPDVHASQSDKSCLIYLSSPFHEMNLGLLPFNV</sequence>
<keyword evidence="3" id="KW-1185">Reference proteome</keyword>
<dbReference type="EMBL" id="JAUEPR010000067">
    <property type="protein sequence ID" value="KAK0468751.1"/>
    <property type="molecule type" value="Genomic_DNA"/>
</dbReference>
<dbReference type="AlphaFoldDB" id="A0AA39NN71"/>